<evidence type="ECO:0000256" key="5">
    <source>
        <dbReference type="SAM" id="SignalP"/>
    </source>
</evidence>
<evidence type="ECO:0000256" key="4">
    <source>
        <dbReference type="ARBA" id="ARBA00022729"/>
    </source>
</evidence>
<reference evidence="6 7" key="1">
    <citation type="journal article" date="2020" name="Cell Host Microbe">
        <title>Functional and Genomic Variation between Human-Derived Isolates of Lachnospiraceae Reveals Inter- and Intra-Species Diversity.</title>
        <authorList>
            <person name="Sorbara M.T."/>
            <person name="Littmann E.R."/>
            <person name="Fontana E."/>
            <person name="Moody T.U."/>
            <person name="Kohout C.E."/>
            <person name="Gjonbalaj M."/>
            <person name="Eaton V."/>
            <person name="Seok R."/>
            <person name="Leiner I.M."/>
            <person name="Pamer E.G."/>
        </authorList>
    </citation>
    <scope>NUCLEOTIDE SEQUENCE [LARGE SCALE GENOMIC DNA]</scope>
    <source>
        <strain evidence="6 7">MSK.17.74</strain>
    </source>
</reference>
<keyword evidence="7" id="KW-1185">Reference proteome</keyword>
<dbReference type="InterPro" id="IPR050490">
    <property type="entry name" value="Bact_solute-bd_prot1"/>
</dbReference>
<dbReference type="InterPro" id="IPR006059">
    <property type="entry name" value="SBP"/>
</dbReference>
<dbReference type="Proteomes" id="UP001644719">
    <property type="component" value="Unassembled WGS sequence"/>
</dbReference>
<evidence type="ECO:0000256" key="1">
    <source>
        <dbReference type="ARBA" id="ARBA00004196"/>
    </source>
</evidence>
<proteinExistence type="inferred from homology"/>
<feature type="chain" id="PRO_5046836519" evidence="5">
    <location>
        <begin position="29"/>
        <end position="415"/>
    </location>
</feature>
<evidence type="ECO:0000256" key="3">
    <source>
        <dbReference type="ARBA" id="ARBA00022448"/>
    </source>
</evidence>
<evidence type="ECO:0000313" key="7">
    <source>
        <dbReference type="Proteomes" id="UP001644719"/>
    </source>
</evidence>
<dbReference type="Pfam" id="PF01547">
    <property type="entry name" value="SBP_bac_1"/>
    <property type="match status" value="1"/>
</dbReference>
<dbReference type="PANTHER" id="PTHR43649">
    <property type="entry name" value="ARABINOSE-BINDING PROTEIN-RELATED"/>
    <property type="match status" value="1"/>
</dbReference>
<name>A0ABX2HC64_9FIRM</name>
<gene>
    <name evidence="6" type="ORF">G5B17_15400</name>
</gene>
<keyword evidence="3" id="KW-0813">Transport</keyword>
<dbReference type="EMBL" id="JAAITS010000049">
    <property type="protein sequence ID" value="NSG86760.1"/>
    <property type="molecule type" value="Genomic_DNA"/>
</dbReference>
<keyword evidence="4 5" id="KW-0732">Signal</keyword>
<evidence type="ECO:0000256" key="2">
    <source>
        <dbReference type="ARBA" id="ARBA00008520"/>
    </source>
</evidence>
<comment type="caution">
    <text evidence="6">The sequence shown here is derived from an EMBL/GenBank/DDBJ whole genome shotgun (WGS) entry which is preliminary data.</text>
</comment>
<dbReference type="PANTHER" id="PTHR43649:SF31">
    <property type="entry name" value="SN-GLYCEROL-3-PHOSPHATE-BINDING PERIPLASMIC PROTEIN UGPB"/>
    <property type="match status" value="1"/>
</dbReference>
<comment type="similarity">
    <text evidence="2">Belongs to the bacterial solute-binding protein 1 family.</text>
</comment>
<protein>
    <submittedName>
        <fullName evidence="6">Extracellular solute-binding protein</fullName>
    </submittedName>
</protein>
<comment type="subcellular location">
    <subcellularLocation>
        <location evidence="1">Cell envelope</location>
    </subcellularLocation>
</comment>
<dbReference type="SUPFAM" id="SSF53850">
    <property type="entry name" value="Periplasmic binding protein-like II"/>
    <property type="match status" value="1"/>
</dbReference>
<dbReference type="Gene3D" id="3.40.190.10">
    <property type="entry name" value="Periplasmic binding protein-like II"/>
    <property type="match status" value="2"/>
</dbReference>
<feature type="signal peptide" evidence="5">
    <location>
        <begin position="1"/>
        <end position="28"/>
    </location>
</feature>
<accession>A0ABX2HC64</accession>
<dbReference type="RefSeq" id="WP_173717309.1">
    <property type="nucleotide sequence ID" value="NZ_JAAINN010000046.1"/>
</dbReference>
<evidence type="ECO:0000313" key="6">
    <source>
        <dbReference type="EMBL" id="NSG86760.1"/>
    </source>
</evidence>
<organism evidence="6 7">
    <name type="scientific">Blautia faecis</name>
    <dbReference type="NCBI Taxonomy" id="871665"/>
    <lineage>
        <taxon>Bacteria</taxon>
        <taxon>Bacillati</taxon>
        <taxon>Bacillota</taxon>
        <taxon>Clostridia</taxon>
        <taxon>Lachnospirales</taxon>
        <taxon>Lachnospiraceae</taxon>
        <taxon>Blautia</taxon>
    </lineage>
</organism>
<sequence length="415" mass="46374">MHKKQIALLMAGLMTVSSLTMGSVTVMADDDPVELYFMFNGPEYTDAYHDLIDHYTEEHPNVSIELEVLQNDYQTVLRSRLNSGEVPDLFLSSAYSDNTLYADYIYNLDDEEFMKNFSETTLTSVTEDGHITGMPFLVQSHGFIYNKALFEQAGITELPTTLDELRTVCEKLTDAGIQPFSSGFGEWWILPQTVYPSMSDAYDGDYDKLFEDVKNGDLKFGELPQVDFALDLLDLIKEYSGDKPMESTNDLQCSDFATGKVAMIHNGSWDEASIRAIAPDIDMGYVYMPRMDEKAVLAVESNLTFRVAKDSENLDTVLDFLNYMCTSDYGRSWVPSVIGDISPLTGADAPDTQLAAETAAAQDNSVTCPWWIFKGPEGVEEPFGTAFQNYVAGNADRDETKEVLTQLFVDAYDAM</sequence>